<name>A0A8H6RE69_9PEZI</name>
<accession>A0A8H6RE69</accession>
<organism evidence="2 3">
    <name type="scientific">Pseudocercospora fuligena</name>
    <dbReference type="NCBI Taxonomy" id="685502"/>
    <lineage>
        <taxon>Eukaryota</taxon>
        <taxon>Fungi</taxon>
        <taxon>Dikarya</taxon>
        <taxon>Ascomycota</taxon>
        <taxon>Pezizomycotina</taxon>
        <taxon>Dothideomycetes</taxon>
        <taxon>Dothideomycetidae</taxon>
        <taxon>Mycosphaerellales</taxon>
        <taxon>Mycosphaerellaceae</taxon>
        <taxon>Pseudocercospora</taxon>
    </lineage>
</organism>
<feature type="transmembrane region" description="Helical" evidence="1">
    <location>
        <begin position="200"/>
        <end position="220"/>
    </location>
</feature>
<dbReference type="EMBL" id="JABCIY010000198">
    <property type="protein sequence ID" value="KAF7189002.1"/>
    <property type="molecule type" value="Genomic_DNA"/>
</dbReference>
<feature type="transmembrane region" description="Helical" evidence="1">
    <location>
        <begin position="151"/>
        <end position="174"/>
    </location>
</feature>
<keyword evidence="1" id="KW-0472">Membrane</keyword>
<sequence>MFRTALRSLNASFQPTFRAVNPPMRTQFKSQLSQLCTVARRPQTSALAKPLASQMLVARFADERKPGQYDAVDSKHEAAIRGNTITPHPELVSTASSTHPVRGEIGAEEVEKDTDMMAGVKSDMVCTTPHHEHRRQTIRDTFSLEEVPRQAYYIGMAGVLPYAATSAATVYSAWEIHNGGYLMTEKTAELVLQILEPLQVGYGATIISFLGAIHWGLEWAKYGGEQGYPRYSIGVISTALAWPTILLPVEYALISQFLIFNFLYYTDSRASKRGWAPGWYGVYRFVLTFIVGASIVVSLIGRGQVSDRVGRLPGPADRVRQLREQQAFEAENEEEARRKFLASKDEEEGEDEE</sequence>
<keyword evidence="1" id="KW-1133">Transmembrane helix</keyword>
<evidence type="ECO:0000256" key="1">
    <source>
        <dbReference type="SAM" id="Phobius"/>
    </source>
</evidence>
<dbReference type="PANTHER" id="PTHR15887:SF1">
    <property type="entry name" value="TRANSMEMBRANE PROTEIN 69"/>
    <property type="match status" value="1"/>
</dbReference>
<feature type="transmembrane region" description="Helical" evidence="1">
    <location>
        <begin position="282"/>
        <end position="301"/>
    </location>
</feature>
<dbReference type="Proteomes" id="UP000660729">
    <property type="component" value="Unassembled WGS sequence"/>
</dbReference>
<keyword evidence="1" id="KW-0812">Transmembrane</keyword>
<evidence type="ECO:0008006" key="4">
    <source>
        <dbReference type="Google" id="ProtNLM"/>
    </source>
</evidence>
<dbReference type="InterPro" id="IPR021836">
    <property type="entry name" value="DUF3429"/>
</dbReference>
<proteinExistence type="predicted"/>
<keyword evidence="3" id="KW-1185">Reference proteome</keyword>
<evidence type="ECO:0000313" key="3">
    <source>
        <dbReference type="Proteomes" id="UP000660729"/>
    </source>
</evidence>
<feature type="transmembrane region" description="Helical" evidence="1">
    <location>
        <begin position="240"/>
        <end position="262"/>
    </location>
</feature>
<dbReference type="AlphaFoldDB" id="A0A8H6RE69"/>
<dbReference type="Pfam" id="PF11911">
    <property type="entry name" value="DUF3429"/>
    <property type="match status" value="1"/>
</dbReference>
<dbReference type="OrthoDB" id="194289at2759"/>
<protein>
    <recommendedName>
        <fullName evidence="4">DUF3429 domain-containing protein</fullName>
    </recommendedName>
</protein>
<dbReference type="PANTHER" id="PTHR15887">
    <property type="entry name" value="TRANSMEMBRANE PROTEIN 69"/>
    <property type="match status" value="1"/>
</dbReference>
<reference evidence="2" key="1">
    <citation type="submission" date="2020-04" db="EMBL/GenBank/DDBJ databases">
        <title>Draft genome resource of the tomato pathogen Pseudocercospora fuligena.</title>
        <authorList>
            <person name="Zaccaron A."/>
        </authorList>
    </citation>
    <scope>NUCLEOTIDE SEQUENCE</scope>
    <source>
        <strain evidence="2">PF001</strain>
    </source>
</reference>
<comment type="caution">
    <text evidence="2">The sequence shown here is derived from an EMBL/GenBank/DDBJ whole genome shotgun (WGS) entry which is preliminary data.</text>
</comment>
<evidence type="ECO:0000313" key="2">
    <source>
        <dbReference type="EMBL" id="KAF7189002.1"/>
    </source>
</evidence>
<gene>
    <name evidence="2" type="ORF">HII31_09666</name>
</gene>